<dbReference type="NCBIfam" id="NF047335">
    <property type="entry name" value="T3SS_XAC0095"/>
    <property type="match status" value="1"/>
</dbReference>
<keyword evidence="3" id="KW-1185">Reference proteome</keyword>
<dbReference type="EMBL" id="JAVDVY010000001">
    <property type="protein sequence ID" value="MDR7133315.1"/>
    <property type="molecule type" value="Genomic_DNA"/>
</dbReference>
<dbReference type="Proteomes" id="UP001251524">
    <property type="component" value="Unassembled WGS sequence"/>
</dbReference>
<dbReference type="Pfam" id="PF26642">
    <property type="entry name" value="XAC0095_dom"/>
    <property type="match status" value="1"/>
</dbReference>
<reference evidence="2 3" key="1">
    <citation type="submission" date="2023-07" db="EMBL/GenBank/DDBJ databases">
        <title>Sorghum-associated microbial communities from plants grown in Nebraska, USA.</title>
        <authorList>
            <person name="Schachtman D."/>
        </authorList>
    </citation>
    <scope>NUCLEOTIDE SEQUENCE [LARGE SCALE GENOMIC DNA]</scope>
    <source>
        <strain evidence="2 3">BE198</strain>
    </source>
</reference>
<feature type="domain" description="XAC0095-like" evidence="1">
    <location>
        <begin position="16"/>
        <end position="80"/>
    </location>
</feature>
<dbReference type="InterPro" id="IPR058099">
    <property type="entry name" value="T3SS_XAC0095_dom"/>
</dbReference>
<name>A0ABU1W7I3_9GAMM</name>
<evidence type="ECO:0000313" key="3">
    <source>
        <dbReference type="Proteomes" id="UP001251524"/>
    </source>
</evidence>
<evidence type="ECO:0000259" key="1">
    <source>
        <dbReference type="Pfam" id="PF26642"/>
    </source>
</evidence>
<gene>
    <name evidence="2" type="ORF">J2X06_000499</name>
</gene>
<proteinExistence type="predicted"/>
<organism evidence="2 3">
    <name type="scientific">Lysobacter niastensis</name>
    <dbReference type="NCBI Taxonomy" id="380629"/>
    <lineage>
        <taxon>Bacteria</taxon>
        <taxon>Pseudomonadati</taxon>
        <taxon>Pseudomonadota</taxon>
        <taxon>Gammaproteobacteria</taxon>
        <taxon>Lysobacterales</taxon>
        <taxon>Lysobacteraceae</taxon>
        <taxon>Lysobacter</taxon>
    </lineage>
</organism>
<sequence length="96" mass="10339">MQEESRAPVVLATLEAGYLLPENALLALIEVRDQLRLLARLTEPAAAQDDAELAVSPMALAHCFDRLAGDLQGVIDAAHWVDRLTGDLQSMIDAAC</sequence>
<protein>
    <recommendedName>
        <fullName evidence="1">XAC0095-like domain-containing protein</fullName>
    </recommendedName>
</protein>
<evidence type="ECO:0000313" key="2">
    <source>
        <dbReference type="EMBL" id="MDR7133315.1"/>
    </source>
</evidence>
<accession>A0ABU1W7I3</accession>
<comment type="caution">
    <text evidence="2">The sequence shown here is derived from an EMBL/GenBank/DDBJ whole genome shotgun (WGS) entry which is preliminary data.</text>
</comment>
<dbReference type="RefSeq" id="WP_310057833.1">
    <property type="nucleotide sequence ID" value="NZ_JAVDVY010000001.1"/>
</dbReference>